<evidence type="ECO:0000259" key="8">
    <source>
        <dbReference type="PROSITE" id="PS50832"/>
    </source>
</evidence>
<gene>
    <name evidence="9" type="primary">eif1A</name>
    <name evidence="5" type="synonym">eif1a</name>
    <name evidence="9" type="ORF">HARCEL1_08190</name>
</gene>
<dbReference type="NCBIfam" id="NF003083">
    <property type="entry name" value="PRK04012.1-2"/>
    <property type="match status" value="1"/>
</dbReference>
<evidence type="ECO:0000256" key="2">
    <source>
        <dbReference type="ARBA" id="ARBA00022540"/>
    </source>
</evidence>
<dbReference type="Proteomes" id="UP000244727">
    <property type="component" value="Chromosome"/>
</dbReference>
<dbReference type="KEGG" id="harc:HARCEL1_08190"/>
<dbReference type="Pfam" id="PF01176">
    <property type="entry name" value="eIF-1a"/>
    <property type="match status" value="1"/>
</dbReference>
<dbReference type="InterPro" id="IPR006196">
    <property type="entry name" value="RNA-binding_domain_S1_IF1"/>
</dbReference>
<dbReference type="AlphaFoldDB" id="A0A2R4X1P9"/>
<dbReference type="Gene3D" id="2.40.50.140">
    <property type="entry name" value="Nucleic acid-binding proteins"/>
    <property type="match status" value="1"/>
</dbReference>
<evidence type="ECO:0000256" key="6">
    <source>
        <dbReference type="RuleBase" id="RU004364"/>
    </source>
</evidence>
<comment type="function">
    <text evidence="4 5 7">Seems to be required for maximal rate of protein biosynthesis. Enhances ribosome dissociation into subunits and stabilizes the binding of the initiator Met-tRNA(I) to 40 S ribosomal subunits.</text>
</comment>
<name>A0A2R4X1P9_9EURY</name>
<evidence type="ECO:0000256" key="7">
    <source>
        <dbReference type="RuleBase" id="RU004365"/>
    </source>
</evidence>
<accession>A0A2R4X1P9</accession>
<reference evidence="9 10" key="1">
    <citation type="submission" date="2018-04" db="EMBL/GenBank/DDBJ databases">
        <title>Halococcoides cellulosivorans gen. nov., sp. nov., an extremely halophilic cellulose-utilizing haloarchaeon from hypersaline lakes.</title>
        <authorList>
            <person name="Sorokin D.Y."/>
            <person name="Toshchakov S.V."/>
            <person name="Samarov N.I."/>
            <person name="Korzhenkov A."/>
            <person name="Kublanov I.V."/>
        </authorList>
    </citation>
    <scope>NUCLEOTIDE SEQUENCE [LARGE SCALE GENOMIC DNA]</scope>
    <source>
        <strain evidence="9 10">HArcel1</strain>
    </source>
</reference>
<dbReference type="InterPro" id="IPR012340">
    <property type="entry name" value="NA-bd_OB-fold"/>
</dbReference>
<dbReference type="EMBL" id="CP028858">
    <property type="protein sequence ID" value="AWB27691.1"/>
    <property type="molecule type" value="Genomic_DNA"/>
</dbReference>
<evidence type="ECO:0000256" key="1">
    <source>
        <dbReference type="ARBA" id="ARBA00007392"/>
    </source>
</evidence>
<keyword evidence="3 5" id="KW-0648">Protein biosynthesis</keyword>
<dbReference type="NCBIfam" id="NF003082">
    <property type="entry name" value="PRK04012.1-1"/>
    <property type="match status" value="1"/>
</dbReference>
<evidence type="ECO:0000256" key="3">
    <source>
        <dbReference type="ARBA" id="ARBA00022917"/>
    </source>
</evidence>
<evidence type="ECO:0000313" key="9">
    <source>
        <dbReference type="EMBL" id="AWB27691.1"/>
    </source>
</evidence>
<dbReference type="InterPro" id="IPR001253">
    <property type="entry name" value="TIF_eIF-1A"/>
</dbReference>
<dbReference type="SMART" id="SM00652">
    <property type="entry name" value="eIF1a"/>
    <property type="match status" value="1"/>
</dbReference>
<proteinExistence type="inferred from homology"/>
<dbReference type="RefSeq" id="WP_108382241.1">
    <property type="nucleotide sequence ID" value="NZ_CP028858.1"/>
</dbReference>
<comment type="similarity">
    <text evidence="1 5 6">Belongs to the eIF-1A family.</text>
</comment>
<dbReference type="InterPro" id="IPR018104">
    <property type="entry name" value="TIF_eIF-1A_CS"/>
</dbReference>
<evidence type="ECO:0000256" key="5">
    <source>
        <dbReference type="HAMAP-Rule" id="MF_00216"/>
    </source>
</evidence>
<sequence>MSDNEGRTDLRMPDEDELFAVVTDMLGANRVAVRCMDGTERTARIPGKMQKRIWIREDDVVLVDPWDWQDEKADITWRYEKQEADQLREDGHIQDP</sequence>
<dbReference type="SUPFAM" id="SSF50249">
    <property type="entry name" value="Nucleic acid-binding proteins"/>
    <property type="match status" value="1"/>
</dbReference>
<organism evidence="9 10">
    <name type="scientific">Halococcoides cellulosivorans</name>
    <dbReference type="NCBI Taxonomy" id="1679096"/>
    <lineage>
        <taxon>Archaea</taxon>
        <taxon>Methanobacteriati</taxon>
        <taxon>Methanobacteriota</taxon>
        <taxon>Stenosarchaea group</taxon>
        <taxon>Halobacteria</taxon>
        <taxon>Halobacteriales</taxon>
        <taxon>Haloarculaceae</taxon>
        <taxon>Halococcoides</taxon>
    </lineage>
</organism>
<evidence type="ECO:0000313" key="10">
    <source>
        <dbReference type="Proteomes" id="UP000244727"/>
    </source>
</evidence>
<dbReference type="NCBIfam" id="NF003085">
    <property type="entry name" value="PRK04012.1-5"/>
    <property type="match status" value="1"/>
</dbReference>
<dbReference type="GO" id="GO:0003723">
    <property type="term" value="F:RNA binding"/>
    <property type="evidence" value="ECO:0007669"/>
    <property type="project" value="InterPro"/>
</dbReference>
<dbReference type="HAMAP" id="MF_00216">
    <property type="entry name" value="aIF_1A"/>
    <property type="match status" value="1"/>
</dbReference>
<protein>
    <recommendedName>
        <fullName evidence="5">Translation initiation factor 1A</fullName>
        <shortName evidence="5">aIF-1A</shortName>
    </recommendedName>
</protein>
<dbReference type="PROSITE" id="PS01262">
    <property type="entry name" value="IF1A"/>
    <property type="match status" value="1"/>
</dbReference>
<dbReference type="GeneID" id="36512479"/>
<evidence type="ECO:0000256" key="4">
    <source>
        <dbReference type="ARBA" id="ARBA00025502"/>
    </source>
</evidence>
<dbReference type="GO" id="GO:0003743">
    <property type="term" value="F:translation initiation factor activity"/>
    <property type="evidence" value="ECO:0007669"/>
    <property type="project" value="UniProtKB-UniRule"/>
</dbReference>
<dbReference type="PANTHER" id="PTHR21668">
    <property type="entry name" value="EIF-1A"/>
    <property type="match status" value="1"/>
</dbReference>
<dbReference type="NCBIfam" id="TIGR00523">
    <property type="entry name" value="eIF-1A"/>
    <property type="match status" value="1"/>
</dbReference>
<keyword evidence="10" id="KW-1185">Reference proteome</keyword>
<feature type="domain" description="S1-like" evidence="8">
    <location>
        <begin position="6"/>
        <end position="80"/>
    </location>
</feature>
<dbReference type="CDD" id="cd05793">
    <property type="entry name" value="S1_IF1A"/>
    <property type="match status" value="1"/>
</dbReference>
<dbReference type="PROSITE" id="PS50832">
    <property type="entry name" value="S1_IF1_TYPE"/>
    <property type="match status" value="1"/>
</dbReference>
<keyword evidence="2 5" id="KW-0396">Initiation factor</keyword>
<dbReference type="NCBIfam" id="NF003084">
    <property type="entry name" value="PRK04012.1-3"/>
    <property type="match status" value="1"/>
</dbReference>